<organism evidence="3 4">
    <name type="scientific">Halobacterium jilantaiense</name>
    <dbReference type="NCBI Taxonomy" id="355548"/>
    <lineage>
        <taxon>Archaea</taxon>
        <taxon>Methanobacteriati</taxon>
        <taxon>Methanobacteriota</taxon>
        <taxon>Stenosarchaea group</taxon>
        <taxon>Halobacteria</taxon>
        <taxon>Halobacteriales</taxon>
        <taxon>Halobacteriaceae</taxon>
        <taxon>Halobacterium</taxon>
    </lineage>
</organism>
<dbReference type="Proteomes" id="UP000198518">
    <property type="component" value="Unassembled WGS sequence"/>
</dbReference>
<dbReference type="STRING" id="355548.SAMN04487945_0084"/>
<gene>
    <name evidence="3" type="ORF">SAMN04487945_0084</name>
</gene>
<proteinExistence type="predicted"/>
<evidence type="ECO:0000313" key="3">
    <source>
        <dbReference type="EMBL" id="SEV87948.1"/>
    </source>
</evidence>
<dbReference type="EMBL" id="FOJA01000001">
    <property type="protein sequence ID" value="SEV87948.1"/>
    <property type="molecule type" value="Genomic_DNA"/>
</dbReference>
<keyword evidence="1" id="KW-0812">Transmembrane</keyword>
<keyword evidence="1" id="KW-0472">Membrane</keyword>
<feature type="transmembrane region" description="Helical" evidence="1">
    <location>
        <begin position="125"/>
        <end position="143"/>
    </location>
</feature>
<dbReference type="InterPro" id="IPR058284">
    <property type="entry name" value="DUF7978"/>
</dbReference>
<feature type="domain" description="DUF7978" evidence="2">
    <location>
        <begin position="8"/>
        <end position="186"/>
    </location>
</feature>
<reference evidence="3 4" key="1">
    <citation type="submission" date="2016-10" db="EMBL/GenBank/DDBJ databases">
        <authorList>
            <person name="de Groot N.N."/>
        </authorList>
    </citation>
    <scope>NUCLEOTIDE SEQUENCE [LARGE SCALE GENOMIC DNA]</scope>
    <source>
        <strain evidence="3 4">CGMCC 1.5337</strain>
    </source>
</reference>
<keyword evidence="1" id="KW-1133">Transmembrane helix</keyword>
<name>A0A1I0MIR1_9EURY</name>
<feature type="transmembrane region" description="Helical" evidence="1">
    <location>
        <begin position="163"/>
        <end position="182"/>
    </location>
</feature>
<evidence type="ECO:0000259" key="2">
    <source>
        <dbReference type="Pfam" id="PF25933"/>
    </source>
</evidence>
<sequence length="190" mass="19711">MFDNAYSKRGTALGALAALLGYAATYLLRVDALAAAVAAPAGRFTAREAGPAAWQVAGWLWVGAHHVALRASKGTMVDGYDLPVAPTATDPWAWFLFAVPPVLLVAVGALAAGDAATPRRAVRRGAGIAAGYLLAAACSLYAFRWTGVFQYDGMHRVVAPEPLPTLLVLGVAFPAAFGALGGRLRHLLGE</sequence>
<evidence type="ECO:0000313" key="4">
    <source>
        <dbReference type="Proteomes" id="UP000198518"/>
    </source>
</evidence>
<dbReference type="Pfam" id="PF25933">
    <property type="entry name" value="DUF7978"/>
    <property type="match status" value="1"/>
</dbReference>
<feature type="transmembrane region" description="Helical" evidence="1">
    <location>
        <begin position="92"/>
        <end position="113"/>
    </location>
</feature>
<accession>A0A1I0MIR1</accession>
<evidence type="ECO:0000256" key="1">
    <source>
        <dbReference type="SAM" id="Phobius"/>
    </source>
</evidence>
<dbReference type="AlphaFoldDB" id="A0A1I0MIR1"/>
<dbReference type="RefSeq" id="WP_089667178.1">
    <property type="nucleotide sequence ID" value="NZ_FOJA01000001.1"/>
</dbReference>
<keyword evidence="4" id="KW-1185">Reference proteome</keyword>
<protein>
    <recommendedName>
        <fullName evidence="2">DUF7978 domain-containing protein</fullName>
    </recommendedName>
</protein>